<dbReference type="AlphaFoldDB" id="A0A806LCD3"/>
<accession>A0A806LCD3</accession>
<dbReference type="Proteomes" id="UP000019441">
    <property type="component" value="Chromosome"/>
</dbReference>
<evidence type="ECO:0000256" key="1">
    <source>
        <dbReference type="SAM" id="MobiDB-lite"/>
    </source>
</evidence>
<feature type="region of interest" description="Disordered" evidence="1">
    <location>
        <begin position="1"/>
        <end position="27"/>
    </location>
</feature>
<reference evidence="2 3" key="1">
    <citation type="journal article" date="2014" name="Genome Announc.">
        <title>Whole Genome Sequence of the Probiotic Strain Lactobacillus paracasei N1115, Isolated from Traditional Chinese Fermented Milk.</title>
        <authorList>
            <person name="Wang S."/>
            <person name="Zhu H."/>
            <person name="He F."/>
            <person name="Luo Y."/>
            <person name="Kang Z."/>
            <person name="Lu C."/>
            <person name="Feng L."/>
            <person name="Lu X."/>
            <person name="Xue Y."/>
            <person name="Wang H."/>
        </authorList>
    </citation>
    <scope>NUCLEOTIDE SEQUENCE [LARGE SCALE GENOMIC DNA]</scope>
    <source>
        <strain evidence="2 3">N1115</strain>
    </source>
</reference>
<dbReference type="InterPro" id="IPR018691">
    <property type="entry name" value="DUF2188"/>
</dbReference>
<gene>
    <name evidence="2" type="ORF">AF91_11210</name>
</gene>
<evidence type="ECO:0000313" key="3">
    <source>
        <dbReference type="Proteomes" id="UP000019441"/>
    </source>
</evidence>
<organism evidence="2 3">
    <name type="scientific">Lacticaseibacillus paracasei N1115</name>
    <dbReference type="NCBI Taxonomy" id="1446494"/>
    <lineage>
        <taxon>Bacteria</taxon>
        <taxon>Bacillati</taxon>
        <taxon>Bacillota</taxon>
        <taxon>Bacilli</taxon>
        <taxon>Lactobacillales</taxon>
        <taxon>Lactobacillaceae</taxon>
        <taxon>Lacticaseibacillus</taxon>
    </lineage>
</organism>
<sequence length="75" mass="8419">MGRNQWISPKDGRWSVHGEGNSKPTKIFDKKSDALKFATEIAKNQNSEVISQKQNGQINLKNSFGNDPHPPIDKD</sequence>
<feature type="compositionally biased region" description="Polar residues" evidence="1">
    <location>
        <begin position="48"/>
        <end position="65"/>
    </location>
</feature>
<name>A0A806LCD3_LACPA</name>
<dbReference type="RefSeq" id="WP_016371378.1">
    <property type="nucleotide sequence ID" value="NZ_CP007122.1"/>
</dbReference>
<evidence type="ECO:0008006" key="4">
    <source>
        <dbReference type="Google" id="ProtNLM"/>
    </source>
</evidence>
<protein>
    <recommendedName>
        <fullName evidence="4">DUF2188 domain-containing protein</fullName>
    </recommendedName>
</protein>
<evidence type="ECO:0000313" key="2">
    <source>
        <dbReference type="EMBL" id="AHJ33701.1"/>
    </source>
</evidence>
<feature type="region of interest" description="Disordered" evidence="1">
    <location>
        <begin position="48"/>
        <end position="75"/>
    </location>
</feature>
<dbReference type="EMBL" id="CP007122">
    <property type="protein sequence ID" value="AHJ33701.1"/>
    <property type="molecule type" value="Genomic_DNA"/>
</dbReference>
<dbReference type="Pfam" id="PF09954">
    <property type="entry name" value="DUF2188"/>
    <property type="match status" value="1"/>
</dbReference>
<dbReference type="KEGG" id="lpq:AF91_11210"/>
<proteinExistence type="predicted"/>